<reference evidence="2" key="1">
    <citation type="journal article" date="2019" name="Int. J. Syst. Evol. Microbiol.">
        <title>The Global Catalogue of Microorganisms (GCM) 10K type strain sequencing project: providing services to taxonomists for standard genome sequencing and annotation.</title>
        <authorList>
            <consortium name="The Broad Institute Genomics Platform"/>
            <consortium name="The Broad Institute Genome Sequencing Center for Infectious Disease"/>
            <person name="Wu L."/>
            <person name="Ma J."/>
        </authorList>
    </citation>
    <scope>NUCLEOTIDE SEQUENCE [LARGE SCALE GENOMIC DNA]</scope>
    <source>
        <strain evidence="2">CCUG 58127</strain>
    </source>
</reference>
<evidence type="ECO:0000313" key="1">
    <source>
        <dbReference type="EMBL" id="MFC6706189.1"/>
    </source>
</evidence>
<name>A0ABW2AHS5_9MICO</name>
<dbReference type="Proteomes" id="UP001596298">
    <property type="component" value="Unassembled WGS sequence"/>
</dbReference>
<proteinExistence type="predicted"/>
<keyword evidence="2" id="KW-1185">Reference proteome</keyword>
<sequence>MSGVGGLASPEFTGRPGSHRAAAAAWLTDLSCPSPWSPSRPCAANLITDVARDEFNSGVDANNFTKDIVVAETPARYRMLVKEQFGKLAPTVEKLYPLARFASPYTAYRTIMADSGSVCPMLQLDKKTSKYMPVYADLNADADNPAGENTTDVLGAQHSGSNTLQHFDTSKLDANQAALQQQILLSRTHLARAGSPMAPHTPAWQRYSAAQHPVMSLQPGDTSMTSPTSVAATQHNCSFWNNVTKY</sequence>
<dbReference type="RefSeq" id="WP_382402004.1">
    <property type="nucleotide sequence ID" value="NZ_JBHSWH010000001.1"/>
</dbReference>
<dbReference type="InterPro" id="IPR029058">
    <property type="entry name" value="AB_hydrolase_fold"/>
</dbReference>
<dbReference type="EMBL" id="JBHSWH010000001">
    <property type="protein sequence ID" value="MFC6706189.1"/>
    <property type="molecule type" value="Genomic_DNA"/>
</dbReference>
<accession>A0ABW2AHS5</accession>
<evidence type="ECO:0000313" key="2">
    <source>
        <dbReference type="Proteomes" id="UP001596298"/>
    </source>
</evidence>
<comment type="caution">
    <text evidence="1">The sequence shown here is derived from an EMBL/GenBank/DDBJ whole genome shotgun (WGS) entry which is preliminary data.</text>
</comment>
<gene>
    <name evidence="1" type="ORF">ACFQDH_13205</name>
</gene>
<protein>
    <submittedName>
        <fullName evidence="1">Uncharacterized protein</fullName>
    </submittedName>
</protein>
<organism evidence="1 2">
    <name type="scientific">Flexivirga alba</name>
    <dbReference type="NCBI Taxonomy" id="702742"/>
    <lineage>
        <taxon>Bacteria</taxon>
        <taxon>Bacillati</taxon>
        <taxon>Actinomycetota</taxon>
        <taxon>Actinomycetes</taxon>
        <taxon>Micrococcales</taxon>
        <taxon>Dermacoccaceae</taxon>
        <taxon>Flexivirga</taxon>
    </lineage>
</organism>
<dbReference type="Gene3D" id="3.40.50.1820">
    <property type="entry name" value="alpha/beta hydrolase"/>
    <property type="match status" value="1"/>
</dbReference>